<comment type="caution">
    <text evidence="3">The sequence shown here is derived from an EMBL/GenBank/DDBJ whole genome shotgun (WGS) entry which is preliminary data.</text>
</comment>
<evidence type="ECO:0000256" key="1">
    <source>
        <dbReference type="SAM" id="MobiDB-lite"/>
    </source>
</evidence>
<reference evidence="3 4" key="1">
    <citation type="submission" date="2023-08" db="EMBL/GenBank/DDBJ databases">
        <title>Characterization of two Paracoccaceae strains isolated from Phycosphere and proposal of Xinfangfangia lacusdiani sp. nov.</title>
        <authorList>
            <person name="Deng Y."/>
            <person name="Zhang Y.Q."/>
        </authorList>
    </citation>
    <scope>NUCLEOTIDE SEQUENCE [LARGE SCALE GENOMIC DNA]</scope>
    <source>
        <strain evidence="3 4">CPCC 101601</strain>
    </source>
</reference>
<feature type="compositionally biased region" description="Polar residues" evidence="1">
    <location>
        <begin position="218"/>
        <end position="229"/>
    </location>
</feature>
<feature type="domain" description="DUF7507" evidence="2">
    <location>
        <begin position="2"/>
        <end position="87"/>
    </location>
</feature>
<dbReference type="PANTHER" id="PTHR34819">
    <property type="entry name" value="LARGE CYSTEINE-RICH PERIPLASMIC PROTEIN OMCB"/>
    <property type="match status" value="1"/>
</dbReference>
<gene>
    <name evidence="3" type="ORF">Q9295_17980</name>
</gene>
<evidence type="ECO:0000313" key="4">
    <source>
        <dbReference type="Proteomes" id="UP001239680"/>
    </source>
</evidence>
<dbReference type="EMBL" id="JAVDBT010000049">
    <property type="protein sequence ID" value="MDQ2068251.1"/>
    <property type="molecule type" value="Genomic_DNA"/>
</dbReference>
<dbReference type="PANTHER" id="PTHR34819:SF3">
    <property type="entry name" value="CELL SURFACE PROTEIN"/>
    <property type="match status" value="1"/>
</dbReference>
<dbReference type="InterPro" id="IPR051172">
    <property type="entry name" value="Chlamydia_OmcB"/>
</dbReference>
<name>A0ABU0W2K0_9RHOB</name>
<dbReference type="InterPro" id="IPR013783">
    <property type="entry name" value="Ig-like_fold"/>
</dbReference>
<feature type="non-terminal residue" evidence="3">
    <location>
        <position position="1"/>
    </location>
</feature>
<dbReference type="NCBIfam" id="TIGR01451">
    <property type="entry name" value="B_ant_repeat"/>
    <property type="match status" value="2"/>
</dbReference>
<protein>
    <recommendedName>
        <fullName evidence="2">DUF7507 domain-containing protein</fullName>
    </recommendedName>
</protein>
<dbReference type="Proteomes" id="UP001239680">
    <property type="component" value="Unassembled WGS sequence"/>
</dbReference>
<keyword evidence="4" id="KW-1185">Reference proteome</keyword>
<evidence type="ECO:0000259" key="2">
    <source>
        <dbReference type="Pfam" id="PF24346"/>
    </source>
</evidence>
<dbReference type="InterPro" id="IPR047589">
    <property type="entry name" value="DUF11_rpt"/>
</dbReference>
<sequence length="229" mass="22338">VKAGVAGGAGGLGDTITYTFTVTNTGNVTLNGVTVTDPLPGLNPVTPASIASLAPGATDTFTATYTITQDDIDAGGVSNQATATGGYTDLDGDPQSVSDLSGTDVDNNTTTVTPLAQDPGIALVKAGVAGGAGGLGDTITYTFTVTNTGNVTLNGVTVTDPLPGLNPVTPASIASLAPGATDTFTATYTITQDDIDAGGVSNQATATGGYTDLDGDPQSVSDLSGTDVD</sequence>
<dbReference type="InterPro" id="IPR055354">
    <property type="entry name" value="DUF7507"/>
</dbReference>
<feature type="domain" description="DUF7507" evidence="2">
    <location>
        <begin position="119"/>
        <end position="210"/>
    </location>
</feature>
<dbReference type="Pfam" id="PF24346">
    <property type="entry name" value="DUF7507"/>
    <property type="match status" value="2"/>
</dbReference>
<feature type="region of interest" description="Disordered" evidence="1">
    <location>
        <begin position="207"/>
        <end position="229"/>
    </location>
</feature>
<evidence type="ECO:0000313" key="3">
    <source>
        <dbReference type="EMBL" id="MDQ2068251.1"/>
    </source>
</evidence>
<dbReference type="Gene3D" id="2.60.40.10">
    <property type="entry name" value="Immunoglobulins"/>
    <property type="match status" value="2"/>
</dbReference>
<accession>A0ABU0W2K0</accession>
<feature type="non-terminal residue" evidence="3">
    <location>
        <position position="229"/>
    </location>
</feature>
<organism evidence="3 4">
    <name type="scientific">Pseudogemmobacter lacusdianii</name>
    <dbReference type="NCBI Taxonomy" id="3069608"/>
    <lineage>
        <taxon>Bacteria</taxon>
        <taxon>Pseudomonadati</taxon>
        <taxon>Pseudomonadota</taxon>
        <taxon>Alphaproteobacteria</taxon>
        <taxon>Rhodobacterales</taxon>
        <taxon>Paracoccaceae</taxon>
        <taxon>Pseudogemmobacter</taxon>
    </lineage>
</organism>
<proteinExistence type="predicted"/>